<dbReference type="PATRIC" id="fig|33050.5.peg.3204"/>
<evidence type="ECO:0000256" key="3">
    <source>
        <dbReference type="ARBA" id="ARBA00018123"/>
    </source>
</evidence>
<dbReference type="PRINTS" id="PR00116">
    <property type="entry name" value="ARGINASE"/>
</dbReference>
<keyword evidence="6 12" id="KW-0378">Hydrolase</keyword>
<proteinExistence type="inferred from homology"/>
<dbReference type="EMBL" id="CP012700">
    <property type="protein sequence ID" value="ALH81697.1"/>
    <property type="molecule type" value="Genomic_DNA"/>
</dbReference>
<dbReference type="KEGG" id="smag:AN936_15450"/>
<dbReference type="Pfam" id="PF00491">
    <property type="entry name" value="Arginase"/>
    <property type="match status" value="1"/>
</dbReference>
<feature type="binding site" evidence="10">
    <location>
        <position position="126"/>
    </location>
    <ligand>
        <name>Mn(2+)</name>
        <dbReference type="ChEBI" id="CHEBI:29035"/>
        <label>2</label>
    </ligand>
</feature>
<evidence type="ECO:0000256" key="6">
    <source>
        <dbReference type="ARBA" id="ARBA00022801"/>
    </source>
</evidence>
<feature type="binding site" evidence="10">
    <location>
        <position position="229"/>
    </location>
    <ligand>
        <name>Mn(2+)</name>
        <dbReference type="ChEBI" id="CHEBI:29035"/>
        <label>1</label>
    </ligand>
</feature>
<dbReference type="RefSeq" id="WP_054588852.1">
    <property type="nucleotide sequence ID" value="NZ_CP012700.1"/>
</dbReference>
<dbReference type="FunFam" id="3.40.800.10:FF:000012">
    <property type="entry name" value="Arginase"/>
    <property type="match status" value="1"/>
</dbReference>
<evidence type="ECO:0000256" key="9">
    <source>
        <dbReference type="NCBIfam" id="TIGR01229"/>
    </source>
</evidence>
<evidence type="ECO:0000256" key="11">
    <source>
        <dbReference type="PROSITE-ProRule" id="PRU00742"/>
    </source>
</evidence>
<evidence type="ECO:0000313" key="14">
    <source>
        <dbReference type="EMBL" id="ALH81697.1"/>
    </source>
</evidence>
<dbReference type="CDD" id="cd09989">
    <property type="entry name" value="Arginase"/>
    <property type="match status" value="1"/>
</dbReference>
<dbReference type="Proteomes" id="UP000058074">
    <property type="component" value="Chromosome"/>
</dbReference>
<dbReference type="GO" id="GO:0004053">
    <property type="term" value="F:arginase activity"/>
    <property type="evidence" value="ECO:0007669"/>
    <property type="project" value="UniProtKB-UniRule"/>
</dbReference>
<protein>
    <recommendedName>
        <fullName evidence="3 9">Arginase</fullName>
        <ecNumber evidence="2 9">3.5.3.1</ecNumber>
    </recommendedName>
</protein>
<name>A0A0N9UXL3_SPHMC</name>
<evidence type="ECO:0000313" key="15">
    <source>
        <dbReference type="Proteomes" id="UP000058074"/>
    </source>
</evidence>
<evidence type="ECO:0000256" key="12">
    <source>
        <dbReference type="RuleBase" id="RU003684"/>
    </source>
</evidence>
<comment type="cofactor">
    <cofactor evidence="10 13">
        <name>Mn(2+)</name>
        <dbReference type="ChEBI" id="CHEBI:29035"/>
    </cofactor>
    <text evidence="10 13">Binds 2 manganese ions per subunit.</text>
</comment>
<dbReference type="GO" id="GO:0006525">
    <property type="term" value="P:arginine metabolic process"/>
    <property type="evidence" value="ECO:0007669"/>
    <property type="project" value="UniProtKB-KW"/>
</dbReference>
<sequence length="312" mass="32773">MERRRISLIGAPVELGAGLPGCAMGPGAMRISGLAPALAALGHEVVDDGDAMAAAVSGVGFGGNARHAPNIAGWTRSLGEVAYRTLREGRLPIFMGGDHALAMGTVSGAARHARDVGRPLCVIWLDAHADFNTPMTSESGNMHGMPVAYYCGEPGFDGILGDDRATVDPANVFMLGIRSVDDRERQLIAERGVQVFDMRAIDEFGIAAIVRRILAQVGKIGAMLHVSLDVDFLDPAIAPGVGTTVSGGASLREAHLVMEMLCESGLTTSMDLAELNPYLDERGKSARLLTDLTASLFGRKVLDKVATLATIP</sequence>
<feature type="binding site" evidence="10">
    <location>
        <position position="130"/>
    </location>
    <ligand>
        <name>Mn(2+)</name>
        <dbReference type="ChEBI" id="CHEBI:29035"/>
        <label>1</label>
    </ligand>
</feature>
<dbReference type="InterPro" id="IPR006035">
    <property type="entry name" value="Ureohydrolase"/>
</dbReference>
<feature type="binding site" evidence="10">
    <location>
        <position position="128"/>
    </location>
    <ligand>
        <name>Mn(2+)</name>
        <dbReference type="ChEBI" id="CHEBI:29035"/>
        <label>1</label>
    </ligand>
</feature>
<gene>
    <name evidence="14" type="ORF">AN936_15450</name>
</gene>
<evidence type="ECO:0000256" key="1">
    <source>
        <dbReference type="ARBA" id="ARBA00005098"/>
    </source>
</evidence>
<dbReference type="PROSITE" id="PS01053">
    <property type="entry name" value="ARGINASE_1"/>
    <property type="match status" value="1"/>
</dbReference>
<dbReference type="PROSITE" id="PS51409">
    <property type="entry name" value="ARGINASE_2"/>
    <property type="match status" value="1"/>
</dbReference>
<dbReference type="InterPro" id="IPR014033">
    <property type="entry name" value="Arginase"/>
</dbReference>
<evidence type="ECO:0000256" key="5">
    <source>
        <dbReference type="ARBA" id="ARBA00022723"/>
    </source>
</evidence>
<evidence type="ECO:0000256" key="7">
    <source>
        <dbReference type="ARBA" id="ARBA00023211"/>
    </source>
</evidence>
<dbReference type="UniPathway" id="UPA00158">
    <property type="reaction ID" value="UER00270"/>
</dbReference>
<dbReference type="PANTHER" id="PTHR43782">
    <property type="entry name" value="ARGINASE"/>
    <property type="match status" value="1"/>
</dbReference>
<dbReference type="GO" id="GO:0000050">
    <property type="term" value="P:urea cycle"/>
    <property type="evidence" value="ECO:0007669"/>
    <property type="project" value="UniProtKB-UniPathway"/>
</dbReference>
<dbReference type="GO" id="GO:0005737">
    <property type="term" value="C:cytoplasm"/>
    <property type="evidence" value="ECO:0007669"/>
    <property type="project" value="TreeGrafter"/>
</dbReference>
<evidence type="ECO:0000256" key="4">
    <source>
        <dbReference type="ARBA" id="ARBA00022503"/>
    </source>
</evidence>
<dbReference type="EC" id="3.5.3.1" evidence="2 9"/>
<reference evidence="14 15" key="1">
    <citation type="journal article" date="2015" name="Genome Announc.">
        <title>Complete Genome Sequence of Polypropylene Glycol- and Polyethylene Glycol-Degrading Sphingopyxis macrogoltabida Strain EY-1.</title>
        <authorList>
            <person name="Ohtsubo Y."/>
            <person name="Nagata Y."/>
            <person name="Numata M."/>
            <person name="Tsuchikane K."/>
            <person name="Hosoyama A."/>
            <person name="Yamazoe A."/>
            <person name="Tsuda M."/>
            <person name="Fujita N."/>
            <person name="Kawai F."/>
        </authorList>
    </citation>
    <scope>NUCLEOTIDE SEQUENCE [LARGE SCALE GENOMIC DNA]</scope>
    <source>
        <strain evidence="14 15">EY-1</strain>
    </source>
</reference>
<evidence type="ECO:0000256" key="13">
    <source>
        <dbReference type="RuleBase" id="RU361159"/>
    </source>
</evidence>
<dbReference type="OrthoDB" id="9788689at2"/>
<comment type="catalytic activity">
    <reaction evidence="8 13">
        <text>L-arginine + H2O = urea + L-ornithine</text>
        <dbReference type="Rhea" id="RHEA:20569"/>
        <dbReference type="ChEBI" id="CHEBI:15377"/>
        <dbReference type="ChEBI" id="CHEBI:16199"/>
        <dbReference type="ChEBI" id="CHEBI:32682"/>
        <dbReference type="ChEBI" id="CHEBI:46911"/>
        <dbReference type="EC" id="3.5.3.1"/>
    </reaction>
</comment>
<accession>A0A0N9UXL3</accession>
<evidence type="ECO:0000256" key="8">
    <source>
        <dbReference type="ARBA" id="ARBA00047391"/>
    </source>
</evidence>
<evidence type="ECO:0000256" key="10">
    <source>
        <dbReference type="PIRSR" id="PIRSR036979-1"/>
    </source>
</evidence>
<organism evidence="14 15">
    <name type="scientific">Sphingopyxis macrogoltabida</name>
    <name type="common">Sphingomonas macrogoltabidus</name>
    <dbReference type="NCBI Taxonomy" id="33050"/>
    <lineage>
        <taxon>Bacteria</taxon>
        <taxon>Pseudomonadati</taxon>
        <taxon>Pseudomonadota</taxon>
        <taxon>Alphaproteobacteria</taxon>
        <taxon>Sphingomonadales</taxon>
        <taxon>Sphingomonadaceae</taxon>
        <taxon>Sphingopyxis</taxon>
    </lineage>
</organism>
<evidence type="ECO:0000256" key="2">
    <source>
        <dbReference type="ARBA" id="ARBA00012168"/>
    </source>
</evidence>
<dbReference type="InterPro" id="IPR023696">
    <property type="entry name" value="Ureohydrolase_dom_sf"/>
</dbReference>
<dbReference type="AlphaFoldDB" id="A0A0N9UXL3"/>
<feature type="binding site" evidence="10">
    <location>
        <position position="99"/>
    </location>
    <ligand>
        <name>Mn(2+)</name>
        <dbReference type="ChEBI" id="CHEBI:29035"/>
        <label>1</label>
    </ligand>
</feature>
<dbReference type="SUPFAM" id="SSF52768">
    <property type="entry name" value="Arginase/deacetylase"/>
    <property type="match status" value="1"/>
</dbReference>
<dbReference type="GO" id="GO:0030145">
    <property type="term" value="F:manganese ion binding"/>
    <property type="evidence" value="ECO:0007669"/>
    <property type="project" value="TreeGrafter"/>
</dbReference>
<keyword evidence="4 13" id="KW-0056">Arginine metabolism</keyword>
<dbReference type="Gene3D" id="3.40.800.10">
    <property type="entry name" value="Ureohydrolase domain"/>
    <property type="match status" value="1"/>
</dbReference>
<dbReference type="NCBIfam" id="TIGR01229">
    <property type="entry name" value="rocF_arginase"/>
    <property type="match status" value="1"/>
</dbReference>
<feature type="binding site" evidence="10">
    <location>
        <position position="231"/>
    </location>
    <ligand>
        <name>Mn(2+)</name>
        <dbReference type="ChEBI" id="CHEBI:29035"/>
        <label>1</label>
    </ligand>
</feature>
<dbReference type="PANTHER" id="PTHR43782:SF3">
    <property type="entry name" value="ARGINASE"/>
    <property type="match status" value="1"/>
</dbReference>
<keyword evidence="5 10" id="KW-0479">Metal-binding</keyword>
<dbReference type="PIRSF" id="PIRSF036979">
    <property type="entry name" value="Arginase"/>
    <property type="match status" value="1"/>
</dbReference>
<keyword evidence="7 10" id="KW-0464">Manganese</keyword>
<dbReference type="InterPro" id="IPR020855">
    <property type="entry name" value="Ureohydrolase_Mn_BS"/>
</dbReference>
<comment type="similarity">
    <text evidence="11 12">Belongs to the arginase family.</text>
</comment>
<comment type="pathway">
    <text evidence="1">Nitrogen metabolism; urea cycle; L-ornithine and urea from L-arginine: step 1/1.</text>
</comment>